<name>A0AA47MJR4_MERPO</name>
<proteinExistence type="predicted"/>
<dbReference type="EMBL" id="JAOPHQ010003976">
    <property type="protein sequence ID" value="KAK0141341.1"/>
    <property type="molecule type" value="Genomic_DNA"/>
</dbReference>
<evidence type="ECO:0000313" key="3">
    <source>
        <dbReference type="EMBL" id="KAK0141341.1"/>
    </source>
</evidence>
<organism evidence="3 4">
    <name type="scientific">Merluccius polli</name>
    <name type="common">Benguela hake</name>
    <name type="synonym">Merluccius cadenati</name>
    <dbReference type="NCBI Taxonomy" id="89951"/>
    <lineage>
        <taxon>Eukaryota</taxon>
        <taxon>Metazoa</taxon>
        <taxon>Chordata</taxon>
        <taxon>Craniata</taxon>
        <taxon>Vertebrata</taxon>
        <taxon>Euteleostomi</taxon>
        <taxon>Actinopterygii</taxon>
        <taxon>Neopterygii</taxon>
        <taxon>Teleostei</taxon>
        <taxon>Neoteleostei</taxon>
        <taxon>Acanthomorphata</taxon>
        <taxon>Zeiogadaria</taxon>
        <taxon>Gadariae</taxon>
        <taxon>Gadiformes</taxon>
        <taxon>Gadoidei</taxon>
        <taxon>Merlucciidae</taxon>
        <taxon>Merluccius</taxon>
    </lineage>
</organism>
<accession>A0AA47MJR4</accession>
<dbReference type="GO" id="GO:0003676">
    <property type="term" value="F:nucleic acid binding"/>
    <property type="evidence" value="ECO:0007669"/>
    <property type="project" value="InterPro"/>
</dbReference>
<feature type="domain" description="Tc1-like transposase DDE" evidence="2">
    <location>
        <begin position="30"/>
        <end position="124"/>
    </location>
</feature>
<dbReference type="Pfam" id="PF13358">
    <property type="entry name" value="DDE_3"/>
    <property type="match status" value="1"/>
</dbReference>
<feature type="region of interest" description="Disordered" evidence="1">
    <location>
        <begin position="156"/>
        <end position="188"/>
    </location>
</feature>
<reference evidence="3" key="1">
    <citation type="journal article" date="2023" name="Front. Mar. Sci.">
        <title>A new Merluccius polli reference genome to investigate the effects of global change in West African waters.</title>
        <authorList>
            <person name="Mateo J.L."/>
            <person name="Blanco-Fernandez C."/>
            <person name="Garcia-Vazquez E."/>
            <person name="Machado-Schiaffino G."/>
        </authorList>
    </citation>
    <scope>NUCLEOTIDE SEQUENCE</scope>
    <source>
        <strain evidence="3">C29</strain>
        <tissue evidence="3">Fin</tissue>
    </source>
</reference>
<sequence length="188" mass="20698">MPVLLHMNTYYSLTRQVGNSAIVHVPGLCGGNVTMCAAIGHRGVIHHHAQLGPYNTALLLTFLDALNNILIPPQEEGPEQPNYVVIWDDVSFHLAALVHIWFANIFLYLPPYSSFLNLIEGFFSEHLILGRITFTPKANRTRVHLEVTIGGNAPGFDYNGPNSSGADKEKSRPLRGRCSDNDVNPGLV</sequence>
<gene>
    <name evidence="3" type="ORF">N1851_021671</name>
</gene>
<evidence type="ECO:0000259" key="2">
    <source>
        <dbReference type="Pfam" id="PF13358"/>
    </source>
</evidence>
<dbReference type="AlphaFoldDB" id="A0AA47MJR4"/>
<dbReference type="Proteomes" id="UP001174136">
    <property type="component" value="Unassembled WGS sequence"/>
</dbReference>
<evidence type="ECO:0000313" key="4">
    <source>
        <dbReference type="Proteomes" id="UP001174136"/>
    </source>
</evidence>
<dbReference type="InterPro" id="IPR036397">
    <property type="entry name" value="RNaseH_sf"/>
</dbReference>
<feature type="compositionally biased region" description="Basic and acidic residues" evidence="1">
    <location>
        <begin position="166"/>
        <end position="180"/>
    </location>
</feature>
<dbReference type="InterPro" id="IPR038717">
    <property type="entry name" value="Tc1-like_DDE_dom"/>
</dbReference>
<keyword evidence="4" id="KW-1185">Reference proteome</keyword>
<evidence type="ECO:0000256" key="1">
    <source>
        <dbReference type="SAM" id="MobiDB-lite"/>
    </source>
</evidence>
<dbReference type="Gene3D" id="3.30.420.10">
    <property type="entry name" value="Ribonuclease H-like superfamily/Ribonuclease H"/>
    <property type="match status" value="1"/>
</dbReference>
<comment type="caution">
    <text evidence="3">The sequence shown here is derived from an EMBL/GenBank/DDBJ whole genome shotgun (WGS) entry which is preliminary data.</text>
</comment>
<protein>
    <recommendedName>
        <fullName evidence="2">Tc1-like transposase DDE domain-containing protein</fullName>
    </recommendedName>
</protein>